<reference evidence="1 2" key="1">
    <citation type="submission" date="2019-10" db="EMBL/GenBank/DDBJ databases">
        <title>Prolixibacter strains distinguished by the presence of nitrate reductase genes were adept at nitrate-dependent anaerobic corrosion of metallic iron and carbon steel.</title>
        <authorList>
            <person name="Iino T."/>
            <person name="Shono N."/>
            <person name="Ito K."/>
            <person name="Nakamura R."/>
            <person name="Sueoka K."/>
            <person name="Harayama S."/>
            <person name="Ohkuma M."/>
        </authorList>
    </citation>
    <scope>NUCLEOTIDE SEQUENCE [LARGE SCALE GENOMIC DNA]</scope>
    <source>
        <strain evidence="1 2">JCM 13498</strain>
    </source>
</reference>
<comment type="caution">
    <text evidence="1">The sequence shown here is derived from an EMBL/GenBank/DDBJ whole genome shotgun (WGS) entry which is preliminary data.</text>
</comment>
<dbReference type="SUPFAM" id="SSF102588">
    <property type="entry name" value="LmbE-like"/>
    <property type="match status" value="1"/>
</dbReference>
<gene>
    <name evidence="1" type="ORF">PbJCM13498_29090</name>
</gene>
<evidence type="ECO:0000313" key="2">
    <source>
        <dbReference type="Proteomes" id="UP000391834"/>
    </source>
</evidence>
<protein>
    <submittedName>
        <fullName evidence="1">GlcNAc-PI de-N-acetylase</fullName>
    </submittedName>
</protein>
<dbReference type="InterPro" id="IPR024078">
    <property type="entry name" value="LmbE-like_dom_sf"/>
</dbReference>
<accession>A0A5M4B2C9</accession>
<dbReference type="InterPro" id="IPR003737">
    <property type="entry name" value="GlcNAc_PI_deacetylase-related"/>
</dbReference>
<dbReference type="RefSeq" id="WP_025863916.1">
    <property type="nucleotide sequence ID" value="NZ_BLAX01000001.1"/>
</dbReference>
<dbReference type="AlphaFoldDB" id="A0A5M4B2C9"/>
<dbReference type="Proteomes" id="UP000391834">
    <property type="component" value="Unassembled WGS sequence"/>
</dbReference>
<keyword evidence="2" id="KW-1185">Reference proteome</keyword>
<dbReference type="InterPro" id="IPR006311">
    <property type="entry name" value="TAT_signal"/>
</dbReference>
<dbReference type="EMBL" id="BLAX01000001">
    <property type="protein sequence ID" value="GET34046.1"/>
    <property type="molecule type" value="Genomic_DNA"/>
</dbReference>
<dbReference type="PROSITE" id="PS51318">
    <property type="entry name" value="TAT"/>
    <property type="match status" value="1"/>
</dbReference>
<dbReference type="PANTHER" id="PTHR12993">
    <property type="entry name" value="N-ACETYLGLUCOSAMINYL-PHOSPHATIDYLINOSITOL DE-N-ACETYLASE-RELATED"/>
    <property type="match status" value="1"/>
</dbReference>
<dbReference type="Gene3D" id="3.40.50.10320">
    <property type="entry name" value="LmbE-like"/>
    <property type="match status" value="1"/>
</dbReference>
<name>A0A5M4B2C9_9BACT</name>
<organism evidence="1 2">
    <name type="scientific">Prolixibacter bellariivorans</name>
    <dbReference type="NCBI Taxonomy" id="314319"/>
    <lineage>
        <taxon>Bacteria</taxon>
        <taxon>Pseudomonadati</taxon>
        <taxon>Bacteroidota</taxon>
        <taxon>Bacteroidia</taxon>
        <taxon>Marinilabiliales</taxon>
        <taxon>Prolixibacteraceae</taxon>
        <taxon>Prolixibacter</taxon>
    </lineage>
</organism>
<dbReference type="Pfam" id="PF02585">
    <property type="entry name" value="PIG-L"/>
    <property type="match status" value="1"/>
</dbReference>
<dbReference type="OrthoDB" id="9790023at2"/>
<dbReference type="PANTHER" id="PTHR12993:SF30">
    <property type="entry name" value="N-ACETYL-ALPHA-D-GLUCOSAMINYL L-MALATE DEACETYLASE 1"/>
    <property type="match status" value="1"/>
</dbReference>
<dbReference type="GO" id="GO:0016811">
    <property type="term" value="F:hydrolase activity, acting on carbon-nitrogen (but not peptide) bonds, in linear amides"/>
    <property type="evidence" value="ECO:0007669"/>
    <property type="project" value="TreeGrafter"/>
</dbReference>
<sequence>MTKNSRRQFLTQTVPLTIGATMGITQANAMGSATATPSEKKKKVVVFGAHPDDPETICGGLMALYANAGHEVVSAYLTRGEAGIEGKSHEEAAKIRTAEALTACKILKCRAEFLGQIDGNTEITREKYAPVSDFLKKENPDIIVTHWPIDTHRDHRICSNLVYDAWLRMKPKPTLYFGEAMTGAQSQNFTPTDYIDITSVIQQKHQACYAHVSQKVDEWYPNDHARMEVFRGMEFGCDYAEAFVRYIKSPENNLKEA</sequence>
<proteinExistence type="predicted"/>
<evidence type="ECO:0000313" key="1">
    <source>
        <dbReference type="EMBL" id="GET34046.1"/>
    </source>
</evidence>